<comment type="similarity">
    <text evidence="1">Belongs to the HAM1 NTPase family.</text>
</comment>
<dbReference type="GO" id="GO:0009143">
    <property type="term" value="P:nucleoside triphosphate catabolic process"/>
    <property type="evidence" value="ECO:0007669"/>
    <property type="project" value="InterPro"/>
</dbReference>
<dbReference type="CDD" id="cd00515">
    <property type="entry name" value="HAM1"/>
    <property type="match status" value="1"/>
</dbReference>
<protein>
    <submittedName>
        <fullName evidence="4">Non-canonical purine NTP pyrophosphatase</fullName>
    </submittedName>
</protein>
<evidence type="ECO:0000313" key="5">
    <source>
        <dbReference type="Proteomes" id="UP000598633"/>
    </source>
</evidence>
<evidence type="ECO:0000313" key="4">
    <source>
        <dbReference type="EMBL" id="MBD3870442.1"/>
    </source>
</evidence>
<dbReference type="InterPro" id="IPR002637">
    <property type="entry name" value="RdgB/HAM1"/>
</dbReference>
<comment type="caution">
    <text evidence="4">The sequence shown here is derived from an EMBL/GenBank/DDBJ whole genome shotgun (WGS) entry which is preliminary data.</text>
</comment>
<evidence type="ECO:0000256" key="3">
    <source>
        <dbReference type="ARBA" id="ARBA00023080"/>
    </source>
</evidence>
<dbReference type="SUPFAM" id="SSF52972">
    <property type="entry name" value="ITPase-like"/>
    <property type="match status" value="1"/>
</dbReference>
<dbReference type="EMBL" id="JACXWA010000062">
    <property type="protein sequence ID" value="MBD3870442.1"/>
    <property type="molecule type" value="Genomic_DNA"/>
</dbReference>
<keyword evidence="3" id="KW-0546">Nucleotide metabolism</keyword>
<dbReference type="Gene3D" id="3.90.950.10">
    <property type="match status" value="1"/>
</dbReference>
<dbReference type="AlphaFoldDB" id="A0A8J6Y585"/>
<dbReference type="Pfam" id="PF01725">
    <property type="entry name" value="Ham1p_like"/>
    <property type="match status" value="1"/>
</dbReference>
<sequence>MRLDDLVFVTSNLGKLREAEAVLGRSLDHCGLDLPELQTLDLEEVVRDKARAAWKHLGRPVLVEDTSLELAGLGGFPGPLIRWLLVSVGAEGICTIANSFDDVRATARCLICATDGAAEVFGEGVVEGAIARSPRGDGGFGWDTTFVPSDGGGRSYGEMSEEEKNLISHRHKAFIAFRDALGSP</sequence>
<dbReference type="InterPro" id="IPR029001">
    <property type="entry name" value="ITPase-like_fam"/>
</dbReference>
<gene>
    <name evidence="4" type="ORF">IFJ97_03670</name>
</gene>
<name>A0A8J6Y585_9BACT</name>
<accession>A0A8J6Y585</accession>
<evidence type="ECO:0000256" key="1">
    <source>
        <dbReference type="ARBA" id="ARBA00008023"/>
    </source>
</evidence>
<proteinExistence type="inferred from homology"/>
<dbReference type="Proteomes" id="UP000598633">
    <property type="component" value="Unassembled WGS sequence"/>
</dbReference>
<dbReference type="PANTHER" id="PTHR11067:SF9">
    <property type="entry name" value="INOSINE TRIPHOSPHATE PYROPHOSPHATASE"/>
    <property type="match status" value="1"/>
</dbReference>
<organism evidence="4 5">
    <name type="scientific">Candidatus Sulfomarinibacter kjeldsenii</name>
    <dbReference type="NCBI Taxonomy" id="2885994"/>
    <lineage>
        <taxon>Bacteria</taxon>
        <taxon>Pseudomonadati</taxon>
        <taxon>Acidobacteriota</taxon>
        <taxon>Thermoanaerobaculia</taxon>
        <taxon>Thermoanaerobaculales</taxon>
        <taxon>Candidatus Sulfomarinibacteraceae</taxon>
        <taxon>Candidatus Sulfomarinibacter</taxon>
    </lineage>
</organism>
<dbReference type="GO" id="GO:0005737">
    <property type="term" value="C:cytoplasm"/>
    <property type="evidence" value="ECO:0007669"/>
    <property type="project" value="TreeGrafter"/>
</dbReference>
<reference evidence="4 5" key="1">
    <citation type="submission" date="2020-08" db="EMBL/GenBank/DDBJ databases">
        <title>Acidobacteriota in marine sediments use diverse sulfur dissimilation pathways.</title>
        <authorList>
            <person name="Wasmund K."/>
        </authorList>
    </citation>
    <scope>NUCLEOTIDE SEQUENCE [LARGE SCALE GENOMIC DNA]</scope>
    <source>
        <strain evidence="4">MAG AM3-A</strain>
    </source>
</reference>
<keyword evidence="2" id="KW-0378">Hydrolase</keyword>
<dbReference type="GO" id="GO:0047429">
    <property type="term" value="F:nucleoside triphosphate diphosphatase activity"/>
    <property type="evidence" value="ECO:0007669"/>
    <property type="project" value="InterPro"/>
</dbReference>
<dbReference type="GO" id="GO:0009117">
    <property type="term" value="P:nucleotide metabolic process"/>
    <property type="evidence" value="ECO:0007669"/>
    <property type="project" value="UniProtKB-KW"/>
</dbReference>
<dbReference type="PANTHER" id="PTHR11067">
    <property type="entry name" value="INOSINE TRIPHOSPHATE PYROPHOSPHATASE/HAM1 PROTEIN"/>
    <property type="match status" value="1"/>
</dbReference>
<evidence type="ECO:0000256" key="2">
    <source>
        <dbReference type="ARBA" id="ARBA00022801"/>
    </source>
</evidence>